<dbReference type="GO" id="GO:0022857">
    <property type="term" value="F:transmembrane transporter activity"/>
    <property type="evidence" value="ECO:0007669"/>
    <property type="project" value="InterPro"/>
</dbReference>
<dbReference type="PIRSF" id="PIRSF006060">
    <property type="entry name" value="AA_transporter"/>
    <property type="match status" value="1"/>
</dbReference>
<feature type="region of interest" description="Disordered" evidence="6">
    <location>
        <begin position="1"/>
        <end position="24"/>
    </location>
</feature>
<feature type="transmembrane region" description="Helical" evidence="7">
    <location>
        <begin position="255"/>
        <end position="273"/>
    </location>
</feature>
<protein>
    <submittedName>
        <fullName evidence="8">APC family permease</fullName>
    </submittedName>
</protein>
<organism evidence="8 9">
    <name type="scientific">Streptomyces antnestii</name>
    <dbReference type="NCBI Taxonomy" id="2494256"/>
    <lineage>
        <taxon>Bacteria</taxon>
        <taxon>Bacillati</taxon>
        <taxon>Actinomycetota</taxon>
        <taxon>Actinomycetes</taxon>
        <taxon>Kitasatosporales</taxon>
        <taxon>Streptomycetaceae</taxon>
        <taxon>Streptomyces</taxon>
    </lineage>
</organism>
<reference evidence="8 9" key="1">
    <citation type="submission" date="2019-01" db="EMBL/GenBank/DDBJ databases">
        <title>Genome sequences of Streptomyces and Rhizobium isolates collected from root and soil.</title>
        <authorList>
            <person name="Chhettri S."/>
            <person name="Sevigny J.L."/>
            <person name="Sen A."/>
            <person name="Ennis N."/>
            <person name="Tisa L."/>
        </authorList>
    </citation>
    <scope>NUCLEOTIDE SEQUENCE [LARGE SCALE GENOMIC DNA]</scope>
    <source>
        <strain evidence="8 9">San01</strain>
    </source>
</reference>
<evidence type="ECO:0000256" key="3">
    <source>
        <dbReference type="ARBA" id="ARBA00022692"/>
    </source>
</evidence>
<feature type="transmembrane region" description="Helical" evidence="7">
    <location>
        <begin position="217"/>
        <end position="235"/>
    </location>
</feature>
<feature type="transmembrane region" description="Helical" evidence="7">
    <location>
        <begin position="33"/>
        <end position="58"/>
    </location>
</feature>
<feature type="transmembrane region" description="Helical" evidence="7">
    <location>
        <begin position="422"/>
        <end position="439"/>
    </location>
</feature>
<evidence type="ECO:0000256" key="5">
    <source>
        <dbReference type="ARBA" id="ARBA00023136"/>
    </source>
</evidence>
<accession>A0A437PCJ4</accession>
<keyword evidence="5 7" id="KW-0472">Membrane</keyword>
<dbReference type="AlphaFoldDB" id="A0A437PCJ4"/>
<evidence type="ECO:0000256" key="6">
    <source>
        <dbReference type="SAM" id="MobiDB-lite"/>
    </source>
</evidence>
<evidence type="ECO:0000256" key="2">
    <source>
        <dbReference type="ARBA" id="ARBA00022475"/>
    </source>
</evidence>
<feature type="region of interest" description="Disordered" evidence="6">
    <location>
        <begin position="480"/>
        <end position="522"/>
    </location>
</feature>
<keyword evidence="4 7" id="KW-1133">Transmembrane helix</keyword>
<feature type="compositionally biased region" description="Acidic residues" evidence="6">
    <location>
        <begin position="486"/>
        <end position="497"/>
    </location>
</feature>
<evidence type="ECO:0000256" key="1">
    <source>
        <dbReference type="ARBA" id="ARBA00004651"/>
    </source>
</evidence>
<feature type="compositionally biased region" description="Low complexity" evidence="6">
    <location>
        <begin position="498"/>
        <end position="508"/>
    </location>
</feature>
<evidence type="ECO:0000313" key="8">
    <source>
        <dbReference type="EMBL" id="RVU19986.1"/>
    </source>
</evidence>
<dbReference type="PANTHER" id="PTHR42770">
    <property type="entry name" value="AMINO ACID TRANSPORTER-RELATED"/>
    <property type="match status" value="1"/>
</dbReference>
<keyword evidence="9" id="KW-1185">Reference proteome</keyword>
<proteinExistence type="predicted"/>
<dbReference type="Pfam" id="PF13520">
    <property type="entry name" value="AA_permease_2"/>
    <property type="match status" value="1"/>
</dbReference>
<dbReference type="GO" id="GO:0005886">
    <property type="term" value="C:plasma membrane"/>
    <property type="evidence" value="ECO:0007669"/>
    <property type="project" value="UniProtKB-SubCell"/>
</dbReference>
<dbReference type="Gene3D" id="1.20.1740.10">
    <property type="entry name" value="Amino acid/polyamine transporter I"/>
    <property type="match status" value="1"/>
</dbReference>
<keyword evidence="3 7" id="KW-0812">Transmembrane</keyword>
<sequence length="522" mass="53224">MSGSGPQTGGPARQGASVPAEHRPRRKLRLWEAWALSVGMMGPTLAMGLNGAGVAGAVGTAVPLVFLLGLLGVALVGYGFWRLTRHISHAGSVYALAGSTIGPRAGFFGGFALLGTYLAFLACTLAATGVFVHAFLAALGIGNSGPWIVISLIAAVGVTVLNSRDTRITARALLLIEGVGILAMLVLSAVVLVRVGAGSAPRGQSFGLSPFTTGGHSASAIVSATVFAFLSWAGFEACTSLGEETAEPRRNIPRALVGSIVLTGILYVGVMFAETLGFGTDRHGVAAFASAESALSTLAGQYIGTWFALVIAFTAAAAAFAGALSSLAAASRLCFALARDGFGPSRLARTHPRTHAPVPALRTTGVIGVLLCAAVWAAGTGAFDAYYWFATVGVLCLLVAYAVAGAGVIAFTLSGRGRIPRWEVVVPVAAIAYLVFVFTEQSTGQQAPYSYFPWIAGAWCLAGAAIVVLAPERAQRIGDSLRAEAADTEPADTEPADAEPAPADQTPGAPSPQPAQPSGLSS</sequence>
<feature type="transmembrane region" description="Helical" evidence="7">
    <location>
        <begin position="144"/>
        <end position="161"/>
    </location>
</feature>
<dbReference type="InterPro" id="IPR002293">
    <property type="entry name" value="AA/rel_permease1"/>
</dbReference>
<feature type="transmembrane region" description="Helical" evidence="7">
    <location>
        <begin position="385"/>
        <end position="410"/>
    </location>
</feature>
<feature type="transmembrane region" description="Helical" evidence="7">
    <location>
        <begin position="64"/>
        <end position="84"/>
    </location>
</feature>
<evidence type="ECO:0000313" key="9">
    <source>
        <dbReference type="Proteomes" id="UP000283128"/>
    </source>
</evidence>
<feature type="transmembrane region" description="Helical" evidence="7">
    <location>
        <begin position="105"/>
        <end position="138"/>
    </location>
</feature>
<feature type="transmembrane region" description="Helical" evidence="7">
    <location>
        <begin position="359"/>
        <end position="379"/>
    </location>
</feature>
<dbReference type="OrthoDB" id="9762947at2"/>
<dbReference type="InterPro" id="IPR050367">
    <property type="entry name" value="APC_superfamily"/>
</dbReference>
<feature type="transmembrane region" description="Helical" evidence="7">
    <location>
        <begin position="173"/>
        <end position="197"/>
    </location>
</feature>
<dbReference type="Proteomes" id="UP000283128">
    <property type="component" value="Unassembled WGS sequence"/>
</dbReference>
<evidence type="ECO:0000256" key="7">
    <source>
        <dbReference type="SAM" id="Phobius"/>
    </source>
</evidence>
<comment type="subcellular location">
    <subcellularLocation>
        <location evidence="1">Cell membrane</location>
        <topology evidence="1">Multi-pass membrane protein</topology>
    </subcellularLocation>
</comment>
<feature type="transmembrane region" description="Helical" evidence="7">
    <location>
        <begin position="451"/>
        <end position="470"/>
    </location>
</feature>
<dbReference type="EMBL" id="RZYA01000016">
    <property type="protein sequence ID" value="RVU19986.1"/>
    <property type="molecule type" value="Genomic_DNA"/>
</dbReference>
<dbReference type="PANTHER" id="PTHR42770:SF16">
    <property type="entry name" value="AMINO ACID PERMEASE"/>
    <property type="match status" value="1"/>
</dbReference>
<gene>
    <name evidence="8" type="ORF">EOT10_28710</name>
</gene>
<evidence type="ECO:0000256" key="4">
    <source>
        <dbReference type="ARBA" id="ARBA00022989"/>
    </source>
</evidence>
<keyword evidence="2" id="KW-1003">Cell membrane</keyword>
<feature type="transmembrane region" description="Helical" evidence="7">
    <location>
        <begin position="305"/>
        <end position="338"/>
    </location>
</feature>
<name>A0A437PCJ4_9ACTN</name>
<comment type="caution">
    <text evidence="8">The sequence shown here is derived from an EMBL/GenBank/DDBJ whole genome shotgun (WGS) entry which is preliminary data.</text>
</comment>